<dbReference type="InterPro" id="IPR036915">
    <property type="entry name" value="Cyclin-like_sf"/>
</dbReference>
<evidence type="ECO:0000256" key="4">
    <source>
        <dbReference type="ARBA" id="ARBA00022741"/>
    </source>
</evidence>
<dbReference type="SUPFAM" id="SSF56112">
    <property type="entry name" value="Protein kinase-like (PK-like)"/>
    <property type="match status" value="1"/>
</dbReference>
<feature type="domain" description="Protein kinase" evidence="7">
    <location>
        <begin position="259"/>
        <end position="537"/>
    </location>
</feature>
<evidence type="ECO:0000256" key="3">
    <source>
        <dbReference type="ARBA" id="ARBA00022679"/>
    </source>
</evidence>
<evidence type="ECO:0000256" key="2">
    <source>
        <dbReference type="ARBA" id="ARBA00022527"/>
    </source>
</evidence>
<dbReference type="InterPro" id="IPR006671">
    <property type="entry name" value="Cyclin_N"/>
</dbReference>
<proteinExistence type="predicted"/>
<name>M1PHR6_9VIRU</name>
<organism evidence="8 9">
    <name type="scientific">Moumouvirus goulette</name>
    <dbReference type="NCBI Taxonomy" id="1247379"/>
    <lineage>
        <taxon>Viruses</taxon>
        <taxon>Varidnaviria</taxon>
        <taxon>Bamfordvirae</taxon>
        <taxon>Nucleocytoviricota</taxon>
        <taxon>Megaviricetes</taxon>
        <taxon>Imitervirales</taxon>
        <taxon>Mimiviridae</taxon>
        <taxon>Megamimivirinae</taxon>
        <taxon>Moumouvirus</taxon>
        <taxon>Moumouvirus goulettemassiliense</taxon>
    </lineage>
</organism>
<dbReference type="GO" id="GO:0004693">
    <property type="term" value="F:cyclin-dependent protein serine/threonine kinase activity"/>
    <property type="evidence" value="ECO:0007669"/>
    <property type="project" value="UniProtKB-EC"/>
</dbReference>
<evidence type="ECO:0000256" key="6">
    <source>
        <dbReference type="ARBA" id="ARBA00022840"/>
    </source>
</evidence>
<keyword evidence="2" id="KW-0723">Serine/threonine-protein kinase</keyword>
<accession>M1PHR6</accession>
<dbReference type="InterPro" id="IPR008266">
    <property type="entry name" value="Tyr_kinase_AS"/>
</dbReference>
<keyword evidence="4" id="KW-0547">Nucleotide-binding</keyword>
<dbReference type="InterPro" id="IPR011009">
    <property type="entry name" value="Kinase-like_dom_sf"/>
</dbReference>
<dbReference type="GO" id="GO:0007165">
    <property type="term" value="P:signal transduction"/>
    <property type="evidence" value="ECO:0007669"/>
    <property type="project" value="TreeGrafter"/>
</dbReference>
<keyword evidence="9" id="KW-1185">Reference proteome</keyword>
<dbReference type="InterPro" id="IPR000719">
    <property type="entry name" value="Prot_kinase_dom"/>
</dbReference>
<dbReference type="PANTHER" id="PTHR24056">
    <property type="entry name" value="CELL DIVISION PROTEIN KINASE"/>
    <property type="match status" value="1"/>
</dbReference>
<protein>
    <recommendedName>
        <fullName evidence="1">cyclin-dependent kinase</fullName>
        <ecNumber evidence="1">2.7.11.22</ecNumber>
    </recommendedName>
</protein>
<dbReference type="Gene3D" id="1.10.510.10">
    <property type="entry name" value="Transferase(Phosphotransferase) domain 1"/>
    <property type="match status" value="1"/>
</dbReference>
<dbReference type="Proteomes" id="UP000241071">
    <property type="component" value="Segment"/>
</dbReference>
<dbReference type="Pfam" id="PF00069">
    <property type="entry name" value="Pkinase"/>
    <property type="match status" value="1"/>
</dbReference>
<dbReference type="SUPFAM" id="SSF47954">
    <property type="entry name" value="Cyclin-like"/>
    <property type="match status" value="1"/>
</dbReference>
<reference evidence="8 9" key="1">
    <citation type="submission" date="2012-10" db="EMBL/GenBank/DDBJ databases">
        <title>Complete genome sequence of Moumouvirus goulette.</title>
        <authorList>
            <person name="Fournous G."/>
            <person name="Bougalmi M."/>
            <person name="Colson P."/>
        </authorList>
    </citation>
    <scope>NUCLEOTIDE SEQUENCE [LARGE SCALE GENOMIC DNA]</scope>
</reference>
<gene>
    <name evidence="8" type="ORF">glt_00828</name>
</gene>
<dbReference type="EMBL" id="KC008572">
    <property type="protein sequence ID" value="AGF85633.1"/>
    <property type="molecule type" value="Genomic_DNA"/>
</dbReference>
<dbReference type="Pfam" id="PF00134">
    <property type="entry name" value="Cyclin_N"/>
    <property type="match status" value="1"/>
</dbReference>
<dbReference type="PANTHER" id="PTHR24056:SF254">
    <property type="entry name" value="CYCLIN-DEPENDENT KINASE 2"/>
    <property type="match status" value="1"/>
</dbReference>
<evidence type="ECO:0000256" key="1">
    <source>
        <dbReference type="ARBA" id="ARBA00012425"/>
    </source>
</evidence>
<dbReference type="PROSITE" id="PS50011">
    <property type="entry name" value="PROTEIN_KINASE_DOM"/>
    <property type="match status" value="1"/>
</dbReference>
<dbReference type="PROSITE" id="PS00109">
    <property type="entry name" value="PROTEIN_KINASE_TYR"/>
    <property type="match status" value="1"/>
</dbReference>
<dbReference type="InterPro" id="IPR050108">
    <property type="entry name" value="CDK"/>
</dbReference>
<dbReference type="GO" id="GO:0030332">
    <property type="term" value="F:cyclin binding"/>
    <property type="evidence" value="ECO:0007669"/>
    <property type="project" value="TreeGrafter"/>
</dbReference>
<keyword evidence="3" id="KW-0808">Transferase</keyword>
<dbReference type="Gene3D" id="1.10.472.10">
    <property type="entry name" value="Cyclin-like"/>
    <property type="match status" value="2"/>
</dbReference>
<dbReference type="GO" id="GO:0010468">
    <property type="term" value="P:regulation of gene expression"/>
    <property type="evidence" value="ECO:0007669"/>
    <property type="project" value="TreeGrafter"/>
</dbReference>
<keyword evidence="5" id="KW-0418">Kinase</keyword>
<dbReference type="Gene3D" id="3.30.200.20">
    <property type="entry name" value="Phosphorylase Kinase, domain 1"/>
    <property type="match status" value="1"/>
</dbReference>
<dbReference type="GO" id="GO:0000307">
    <property type="term" value="C:cyclin-dependent protein kinase holoenzyme complex"/>
    <property type="evidence" value="ECO:0007669"/>
    <property type="project" value="TreeGrafter"/>
</dbReference>
<evidence type="ECO:0000256" key="5">
    <source>
        <dbReference type="ARBA" id="ARBA00022777"/>
    </source>
</evidence>
<dbReference type="EC" id="2.7.11.22" evidence="1"/>
<evidence type="ECO:0000313" key="8">
    <source>
        <dbReference type="EMBL" id="AGF85633.1"/>
    </source>
</evidence>
<sequence>MNYFEKHVTITENMRVILLDWLMEVCLEYDCSHTCFNLSVILLDEFLCRVDKVIEKKYLQAIGIVCFGLASKITDTYHPDVDELNYISASTYGVDVLNLWELNVLQTFKFQLYRNTATHYIKSICYNNKEMEIGDYYLARFIITTSLMNIDYVCFDQEYLAKSSLVLSQTINNKPDFVEKLVQSDKIYSYLYYQIIKFPLEKYDGVKSFLSVYKISNEKITFIKSLVNTNLTYTRDISDKYFLNLNPITAYSEKSFKEREIIKRLGRGTYGTVDHVKMDGNNLALKTILSSEEEITQSMLREINNLCFMDNEHIVKIYGYYYEKNGLHIGMELMSSSLADKLKNNKLSDSIKFNYIVQLLNGLKYMHEKKIIHRDLSCNNILISENDVLKISDFGCSRQFIHPRSTGNFSKEVCSLWYRPVDLVLGKYPYNEKMDIWSCGCIIGAILRGDHLFKSDDEVTFVYDVFKILGTPTENYYPQVIEWDNFPKNVSVYPRQGFIDLDQKYPDQIKIIYKMLSYDPDERPNIEEVYDMFTESLSLTSK</sequence>
<evidence type="ECO:0000313" key="9">
    <source>
        <dbReference type="Proteomes" id="UP000241071"/>
    </source>
</evidence>
<dbReference type="SMART" id="SM00385">
    <property type="entry name" value="CYCLIN"/>
    <property type="match status" value="1"/>
</dbReference>
<keyword evidence="6" id="KW-0067">ATP-binding</keyword>
<evidence type="ECO:0000259" key="7">
    <source>
        <dbReference type="PROSITE" id="PS50011"/>
    </source>
</evidence>
<dbReference type="InterPro" id="IPR013763">
    <property type="entry name" value="Cyclin-like_dom"/>
</dbReference>
<dbReference type="FunFam" id="1.10.510.10:FF:000624">
    <property type="entry name" value="Mitogen-activated protein kinase"/>
    <property type="match status" value="1"/>
</dbReference>
<dbReference type="FunFam" id="1.10.472.10:FF:000057">
    <property type="entry name" value="Cyclin N-terminal domain containing 2"/>
    <property type="match status" value="1"/>
</dbReference>
<dbReference type="GO" id="GO:0005524">
    <property type="term" value="F:ATP binding"/>
    <property type="evidence" value="ECO:0007669"/>
    <property type="project" value="UniProtKB-KW"/>
</dbReference>